<dbReference type="Pfam" id="PF08240">
    <property type="entry name" value="ADH_N"/>
    <property type="match status" value="1"/>
</dbReference>
<dbReference type="SUPFAM" id="SSF50129">
    <property type="entry name" value="GroES-like"/>
    <property type="match status" value="1"/>
</dbReference>
<dbReference type="InterPro" id="IPR020843">
    <property type="entry name" value="ER"/>
</dbReference>
<dbReference type="OrthoDB" id="9769198at2"/>
<evidence type="ECO:0000259" key="5">
    <source>
        <dbReference type="SMART" id="SM00829"/>
    </source>
</evidence>
<evidence type="ECO:0000256" key="1">
    <source>
        <dbReference type="ARBA" id="ARBA00022723"/>
    </source>
</evidence>
<dbReference type="InterPro" id="IPR013154">
    <property type="entry name" value="ADH-like_N"/>
</dbReference>
<dbReference type="SMART" id="SM00829">
    <property type="entry name" value="PKS_ER"/>
    <property type="match status" value="1"/>
</dbReference>
<comment type="cofactor">
    <cofactor evidence="4">
        <name>Zn(2+)</name>
        <dbReference type="ChEBI" id="CHEBI:29105"/>
    </cofactor>
</comment>
<dbReference type="AlphaFoldDB" id="A0A1M4XQW1"/>
<dbReference type="PROSITE" id="PS00059">
    <property type="entry name" value="ADH_ZINC"/>
    <property type="match status" value="1"/>
</dbReference>
<dbReference type="GO" id="GO:0008270">
    <property type="term" value="F:zinc ion binding"/>
    <property type="evidence" value="ECO:0007669"/>
    <property type="project" value="InterPro"/>
</dbReference>
<sequence>MKSISVVKVGSLRDPDESKRGKVAVLDIPEQEVGPEDVKIKVAYCAICGSDPHLVENIFGWDPPFGLGHEVSGVIVELGEKATQKGLKVGDRVAGNFLRFCGTCYYCQNGQQQFCEHADEYNRPGMSEYIVWHESQVYKLPDDVSLEEGCLLEPISIAVRLMDKVSPRYGERIAISGGGPIGLLALQSLKMYGATSLTLIEPIPERRELALKYGAEYVVDPVNSSTVEEAMKITDGRGFDTVIDCSGSVRAVYDLPKITAKGGKLIYGAMYPNDFEMPFNLYKYCYFNELTVTGFYVAPYTFPRAVQVLSKYDLSDFTSKIFSIDEAEEAFRAQVSGKYPKILIKCSEDI</sequence>
<dbReference type="Gene3D" id="3.90.180.10">
    <property type="entry name" value="Medium-chain alcohol dehydrogenases, catalytic domain"/>
    <property type="match status" value="1"/>
</dbReference>
<dbReference type="InterPro" id="IPR011032">
    <property type="entry name" value="GroES-like_sf"/>
</dbReference>
<gene>
    <name evidence="6" type="ORF">SAMN02745158_02082</name>
</gene>
<dbReference type="GO" id="GO:0016491">
    <property type="term" value="F:oxidoreductase activity"/>
    <property type="evidence" value="ECO:0007669"/>
    <property type="project" value="UniProtKB-KW"/>
</dbReference>
<dbReference type="STRING" id="1122155.SAMN02745158_02082"/>
<organism evidence="6 7">
    <name type="scientific">Lactonifactor longoviformis DSM 17459</name>
    <dbReference type="NCBI Taxonomy" id="1122155"/>
    <lineage>
        <taxon>Bacteria</taxon>
        <taxon>Bacillati</taxon>
        <taxon>Bacillota</taxon>
        <taxon>Clostridia</taxon>
        <taxon>Eubacteriales</taxon>
        <taxon>Clostridiaceae</taxon>
        <taxon>Lactonifactor</taxon>
    </lineage>
</organism>
<dbReference type="EMBL" id="FQVI01000009">
    <property type="protein sequence ID" value="SHE95835.1"/>
    <property type="molecule type" value="Genomic_DNA"/>
</dbReference>
<accession>A0A1M4XQW1</accession>
<name>A0A1M4XQW1_9CLOT</name>
<dbReference type="RefSeq" id="WP_072851378.1">
    <property type="nucleotide sequence ID" value="NZ_FQVI01000009.1"/>
</dbReference>
<protein>
    <submittedName>
        <fullName evidence="6">(R,R)-butanediol dehydrogenase / meso-butanediol dehydrogenase / diacetyl reductase</fullName>
    </submittedName>
</protein>
<dbReference type="InterPro" id="IPR036291">
    <property type="entry name" value="NAD(P)-bd_dom_sf"/>
</dbReference>
<evidence type="ECO:0000256" key="3">
    <source>
        <dbReference type="ARBA" id="ARBA00023002"/>
    </source>
</evidence>
<dbReference type="InterPro" id="IPR002328">
    <property type="entry name" value="ADH_Zn_CS"/>
</dbReference>
<dbReference type="InterPro" id="IPR013149">
    <property type="entry name" value="ADH-like_C"/>
</dbReference>
<keyword evidence="7" id="KW-1185">Reference proteome</keyword>
<proteinExistence type="inferred from homology"/>
<dbReference type="Gene3D" id="3.40.50.720">
    <property type="entry name" value="NAD(P)-binding Rossmann-like Domain"/>
    <property type="match status" value="1"/>
</dbReference>
<keyword evidence="2 4" id="KW-0862">Zinc</keyword>
<reference evidence="6 7" key="1">
    <citation type="submission" date="2016-11" db="EMBL/GenBank/DDBJ databases">
        <authorList>
            <person name="Jaros S."/>
            <person name="Januszkiewicz K."/>
            <person name="Wedrychowicz H."/>
        </authorList>
    </citation>
    <scope>NUCLEOTIDE SEQUENCE [LARGE SCALE GENOMIC DNA]</scope>
    <source>
        <strain evidence="6 7">DSM 17459</strain>
    </source>
</reference>
<dbReference type="Pfam" id="PF00107">
    <property type="entry name" value="ADH_zinc_N"/>
    <property type="match status" value="1"/>
</dbReference>
<dbReference type="PANTHER" id="PTHR43401:SF2">
    <property type="entry name" value="L-THREONINE 3-DEHYDROGENASE"/>
    <property type="match status" value="1"/>
</dbReference>
<dbReference type="InterPro" id="IPR050129">
    <property type="entry name" value="Zn_alcohol_dh"/>
</dbReference>
<feature type="domain" description="Enoyl reductase (ER)" evidence="5">
    <location>
        <begin position="21"/>
        <end position="344"/>
    </location>
</feature>
<evidence type="ECO:0000256" key="2">
    <source>
        <dbReference type="ARBA" id="ARBA00022833"/>
    </source>
</evidence>
<dbReference type="Proteomes" id="UP000184245">
    <property type="component" value="Unassembled WGS sequence"/>
</dbReference>
<evidence type="ECO:0000313" key="6">
    <source>
        <dbReference type="EMBL" id="SHE95835.1"/>
    </source>
</evidence>
<keyword evidence="3" id="KW-0560">Oxidoreductase</keyword>
<evidence type="ECO:0000313" key="7">
    <source>
        <dbReference type="Proteomes" id="UP000184245"/>
    </source>
</evidence>
<comment type="similarity">
    <text evidence="4">Belongs to the zinc-containing alcohol dehydrogenase family.</text>
</comment>
<evidence type="ECO:0000256" key="4">
    <source>
        <dbReference type="RuleBase" id="RU361277"/>
    </source>
</evidence>
<dbReference type="PANTHER" id="PTHR43401">
    <property type="entry name" value="L-THREONINE 3-DEHYDROGENASE"/>
    <property type="match status" value="1"/>
</dbReference>
<dbReference type="SUPFAM" id="SSF51735">
    <property type="entry name" value="NAD(P)-binding Rossmann-fold domains"/>
    <property type="match status" value="1"/>
</dbReference>
<keyword evidence="1 4" id="KW-0479">Metal-binding</keyword>